<evidence type="ECO:0000313" key="3">
    <source>
        <dbReference type="EMBL" id="BBH88213.1"/>
    </source>
</evidence>
<dbReference type="Pfam" id="PF01348">
    <property type="entry name" value="Intron_maturas2"/>
    <property type="match status" value="1"/>
</dbReference>
<protein>
    <submittedName>
        <fullName evidence="3">Maturase</fullName>
    </submittedName>
</protein>
<dbReference type="CDD" id="cd01651">
    <property type="entry name" value="RT_G2_intron"/>
    <property type="match status" value="1"/>
</dbReference>
<dbReference type="InterPro" id="IPR043502">
    <property type="entry name" value="DNA/RNA_pol_sf"/>
</dbReference>
<organism evidence="3">
    <name type="scientific">Thermosporothrix sp. COM3</name>
    <dbReference type="NCBI Taxonomy" id="2490863"/>
    <lineage>
        <taxon>Bacteria</taxon>
        <taxon>Bacillati</taxon>
        <taxon>Chloroflexota</taxon>
        <taxon>Ktedonobacteria</taxon>
        <taxon>Ktedonobacterales</taxon>
        <taxon>Thermosporotrichaceae</taxon>
        <taxon>Thermosporothrix</taxon>
    </lineage>
</organism>
<dbReference type="Pfam" id="PF00078">
    <property type="entry name" value="RVT_1"/>
    <property type="match status" value="1"/>
</dbReference>
<dbReference type="InterPro" id="IPR024937">
    <property type="entry name" value="Domain_X"/>
</dbReference>
<reference evidence="3" key="1">
    <citation type="submission" date="2018-12" db="EMBL/GenBank/DDBJ databases">
        <title>Novel natural products biosynthetic potential of the class Ktedonobacteria.</title>
        <authorList>
            <person name="Zheng Y."/>
            <person name="Saitou A."/>
            <person name="Wang C.M."/>
            <person name="Toyoda A."/>
            <person name="Minakuchi Y."/>
            <person name="Sekiguchi Y."/>
            <person name="Ueda K."/>
            <person name="Takano H."/>
            <person name="Sakai Y."/>
            <person name="Yokota A."/>
            <person name="Yabe S."/>
        </authorList>
    </citation>
    <scope>NUCLEOTIDE SEQUENCE</scope>
    <source>
        <strain evidence="3">COM3</strain>
    </source>
</reference>
<gene>
    <name evidence="2" type="ORF">KTC_18510</name>
    <name evidence="3" type="ORF">KTC_29640</name>
</gene>
<dbReference type="PANTHER" id="PTHR34047">
    <property type="entry name" value="NUCLEAR INTRON MATURASE 1, MITOCHONDRIAL-RELATED"/>
    <property type="match status" value="1"/>
</dbReference>
<accession>A0A455SID6</accession>
<name>A0A455SID6_9CHLR</name>
<sequence>MRSANTILELIRERGKRGLPLERIYKLLFNKDLYLTAYGKIYRNKGVMTHGVTDETPDGMSLEKIDAIIEALRYERYQWLPARRTYVPKKNGKKRPLGMPVWSDKLVQEVIRLILEAYYEPGFSEHSHGFRPERGCHTALREIYYNWHGTTWFIEGDISQCFDKLSHELLLKELGEKIHDGRFINLIQKWLDAGYMEDWTLNQTLSGVPQGGIASPILSNILLDKLDKFVETILIPQYTRGVKRRANQAYKTLMQNSSRQRRKGNVERAEIARKKAQQLPSQMTNDPDYRRLKYVRYADDFLLGFIGPKSEAEEIKQALQKFLREELKLELSEEKTLITHARSEAARFLGYQVTINQKDEKRTTSRNGRDRRNINGKIGLQVSTDVIKAKCEPLLRNQKAIHRTELTPESDFYIISKYQLEFRGIANYYRLAYNMHTLRKLKWVMETSLTKTLAHKHKMSVAKVYEKYGTKLVVDGKEYKGLQVRIPRQDKEPLTATWGGVSLSWDIEATLEEQPKRVWTGRSELVQRLLADFCELCGNSEDVEVHHIQGMRKVHEYPGRPKPEWVKRMIALQRKTLLLCKTCHEDVEHGQPLKRPTISLTEVKALRKRAKALILES</sequence>
<dbReference type="PROSITE" id="PS50878">
    <property type="entry name" value="RT_POL"/>
    <property type="match status" value="1"/>
</dbReference>
<dbReference type="Pfam" id="PF21368">
    <property type="entry name" value="AI2M-like_HNH"/>
    <property type="match status" value="1"/>
</dbReference>
<dbReference type="EMBL" id="AP019376">
    <property type="protein sequence ID" value="BBH87100.1"/>
    <property type="molecule type" value="Genomic_DNA"/>
</dbReference>
<dbReference type="AlphaFoldDB" id="A0A455SID6"/>
<dbReference type="InterPro" id="IPR051083">
    <property type="entry name" value="GrpII_Intron_Splice-Mob/Def"/>
</dbReference>
<evidence type="ECO:0000259" key="1">
    <source>
        <dbReference type="PROSITE" id="PS50878"/>
    </source>
</evidence>
<feature type="domain" description="Reverse transcriptase" evidence="1">
    <location>
        <begin position="68"/>
        <end position="353"/>
    </location>
</feature>
<dbReference type="PANTHER" id="PTHR34047:SF8">
    <property type="entry name" value="PROTEIN YKFC"/>
    <property type="match status" value="1"/>
</dbReference>
<dbReference type="SUPFAM" id="SSF56672">
    <property type="entry name" value="DNA/RNA polymerases"/>
    <property type="match status" value="1"/>
</dbReference>
<dbReference type="EMBL" id="AP019376">
    <property type="protein sequence ID" value="BBH88213.1"/>
    <property type="molecule type" value="Genomic_DNA"/>
</dbReference>
<dbReference type="InterPro" id="IPR000477">
    <property type="entry name" value="RT_dom"/>
</dbReference>
<dbReference type="GO" id="GO:0006397">
    <property type="term" value="P:mRNA processing"/>
    <property type="evidence" value="ECO:0007669"/>
    <property type="project" value="InterPro"/>
</dbReference>
<proteinExistence type="predicted"/>
<dbReference type="InterPro" id="IPR049030">
    <property type="entry name" value="AI2M-like_HNH"/>
</dbReference>
<evidence type="ECO:0000313" key="2">
    <source>
        <dbReference type="EMBL" id="BBH87100.1"/>
    </source>
</evidence>